<accession>A0A3M7TWE2</accession>
<evidence type="ECO:0000256" key="1">
    <source>
        <dbReference type="ARBA" id="ARBA00022603"/>
    </source>
</evidence>
<dbReference type="GO" id="GO:0008171">
    <property type="term" value="F:O-methyltransferase activity"/>
    <property type="evidence" value="ECO:0007669"/>
    <property type="project" value="InterPro"/>
</dbReference>
<reference evidence="4 5" key="1">
    <citation type="submission" date="2018-10" db="EMBL/GenBank/DDBJ databases">
        <title>Bacillus Keqinensis sp. nov., a moderately halophilic bacterium isolated from a saline-alkaline lake.</title>
        <authorList>
            <person name="Wang H."/>
        </authorList>
    </citation>
    <scope>NUCLEOTIDE SEQUENCE [LARGE SCALE GENOMIC DNA]</scope>
    <source>
        <strain evidence="4 5">KQ-3</strain>
    </source>
</reference>
<sequence>MKTSDYIQNLFAEEDDVLKDVITSLKENGLPEISVPSEAGKFLYLLVKIAGAKNILEVGALGGYSGIWMARGLPEDGRLTSLELESEHAKVAETNMKKAGLDHKVTYRVGDAVESFTDLVADGETYDFFFIDADKENYRAYIESALLCTEPGALIVADNVLWGGKVVDEGNDEENTRFLREFNKFAAKDPRLESILVPIGDGVLVSRVK</sequence>
<dbReference type="SUPFAM" id="SSF53335">
    <property type="entry name" value="S-adenosyl-L-methionine-dependent methyltransferases"/>
    <property type="match status" value="1"/>
</dbReference>
<proteinExistence type="predicted"/>
<dbReference type="RefSeq" id="WP_122897449.1">
    <property type="nucleotide sequence ID" value="NZ_RHIB01000001.1"/>
</dbReference>
<dbReference type="Proteomes" id="UP000278746">
    <property type="component" value="Unassembled WGS sequence"/>
</dbReference>
<dbReference type="InterPro" id="IPR029063">
    <property type="entry name" value="SAM-dependent_MTases_sf"/>
</dbReference>
<comment type="caution">
    <text evidence="4">The sequence shown here is derived from an EMBL/GenBank/DDBJ whole genome shotgun (WGS) entry which is preliminary data.</text>
</comment>
<evidence type="ECO:0000256" key="2">
    <source>
        <dbReference type="ARBA" id="ARBA00022679"/>
    </source>
</evidence>
<gene>
    <name evidence="4" type="ORF">EBO34_08400</name>
</gene>
<keyword evidence="2 4" id="KW-0808">Transferase</keyword>
<evidence type="ECO:0000313" key="4">
    <source>
        <dbReference type="EMBL" id="RNA69937.1"/>
    </source>
</evidence>
<evidence type="ECO:0000313" key="5">
    <source>
        <dbReference type="Proteomes" id="UP000278746"/>
    </source>
</evidence>
<keyword evidence="5" id="KW-1185">Reference proteome</keyword>
<dbReference type="EMBL" id="RHIB01000001">
    <property type="protein sequence ID" value="RNA69937.1"/>
    <property type="molecule type" value="Genomic_DNA"/>
</dbReference>
<dbReference type="Gene3D" id="3.40.50.150">
    <property type="entry name" value="Vaccinia Virus protein VP39"/>
    <property type="match status" value="1"/>
</dbReference>
<dbReference type="PROSITE" id="PS51682">
    <property type="entry name" value="SAM_OMT_I"/>
    <property type="match status" value="1"/>
</dbReference>
<keyword evidence="1 4" id="KW-0489">Methyltransferase</keyword>
<dbReference type="PANTHER" id="PTHR10509:SF14">
    <property type="entry name" value="CAFFEOYL-COA O-METHYLTRANSFERASE 3-RELATED"/>
    <property type="match status" value="1"/>
</dbReference>
<dbReference type="PANTHER" id="PTHR10509">
    <property type="entry name" value="O-METHYLTRANSFERASE-RELATED"/>
    <property type="match status" value="1"/>
</dbReference>
<dbReference type="CDD" id="cd02440">
    <property type="entry name" value="AdoMet_MTases"/>
    <property type="match status" value="1"/>
</dbReference>
<dbReference type="AlphaFoldDB" id="A0A3M7TWE2"/>
<dbReference type="InterPro" id="IPR002935">
    <property type="entry name" value="SAM_O-MeTrfase"/>
</dbReference>
<name>A0A3M7TWE2_9BACI</name>
<dbReference type="OrthoDB" id="9799672at2"/>
<evidence type="ECO:0000256" key="3">
    <source>
        <dbReference type="ARBA" id="ARBA00022691"/>
    </source>
</evidence>
<dbReference type="InterPro" id="IPR050362">
    <property type="entry name" value="Cation-dep_OMT"/>
</dbReference>
<dbReference type="GO" id="GO:0032259">
    <property type="term" value="P:methylation"/>
    <property type="evidence" value="ECO:0007669"/>
    <property type="project" value="UniProtKB-KW"/>
</dbReference>
<dbReference type="GO" id="GO:0008757">
    <property type="term" value="F:S-adenosylmethionine-dependent methyltransferase activity"/>
    <property type="evidence" value="ECO:0007669"/>
    <property type="project" value="TreeGrafter"/>
</dbReference>
<organism evidence="4 5">
    <name type="scientific">Alteribacter keqinensis</name>
    <dbReference type="NCBI Taxonomy" id="2483800"/>
    <lineage>
        <taxon>Bacteria</taxon>
        <taxon>Bacillati</taxon>
        <taxon>Bacillota</taxon>
        <taxon>Bacilli</taxon>
        <taxon>Bacillales</taxon>
        <taxon>Bacillaceae</taxon>
        <taxon>Alteribacter</taxon>
    </lineage>
</organism>
<keyword evidence="3" id="KW-0949">S-adenosyl-L-methionine</keyword>
<dbReference type="Pfam" id="PF01596">
    <property type="entry name" value="Methyltransf_3"/>
    <property type="match status" value="1"/>
</dbReference>
<protein>
    <submittedName>
        <fullName evidence="4">O-methyltransferase</fullName>
    </submittedName>
</protein>